<dbReference type="PANTHER" id="PTHR35936">
    <property type="entry name" value="MEMBRANE-BOUND LYTIC MUREIN TRANSGLYCOSYLASE F"/>
    <property type="match status" value="1"/>
</dbReference>
<sequence length="469" mass="54075">MNKYLDSFLLLFFALSFFAFGWLSHTAYVPYIKKEELSTLDRIKQAKNLNVVLLNAPSTYYIGTEGPQGFEYDLLQSYADHLGVDLNITAAHTIKEAIELSKNPNIHITSASLAKTPQREQKFHFGPSYFEVQEQVICNRGMLRSSKFPRDVEDLAGLSIMVGDDTSYSETIKSLQADGFEINATTTSEYSTEELLEKVANHEIDCTIADSNIYALNLRYFPEIALAFSVSGREQLAWLLPKNEKKLEADMYAWLNDYNQKGMMTQLKDHYYSYILFFDYYNTKMFYKRMKSRLPKYEKYFQSAAKKFKIPWTLLASVAYQESHWNPRAKSFTGVRGLMMLTKRTAKILGVKNRLNPKQSVIGGTRHLKQMIKFVPKEVEGENRLKFALAAYNIGMGHIKDAQRLAKKLGLNQNVWSDLKIVLPLLSQKKYYRNLKYGYARGAEPVKYVESIYNYKDILDKQKKALVIP</sequence>
<evidence type="ECO:0000256" key="6">
    <source>
        <dbReference type="ARBA" id="ARBA00023239"/>
    </source>
</evidence>
<dbReference type="GO" id="GO:0009279">
    <property type="term" value="C:cell outer membrane"/>
    <property type="evidence" value="ECO:0007669"/>
    <property type="project" value="UniProtKB-SubCell"/>
</dbReference>
<comment type="subcellular location">
    <subcellularLocation>
        <location evidence="1">Cell outer membrane</location>
        <topology evidence="1">Peripheral membrane protein</topology>
    </subcellularLocation>
</comment>
<keyword evidence="6" id="KW-0456">Lyase</keyword>
<keyword evidence="4" id="KW-0472">Membrane</keyword>
<name>E0UPB3_SULAO</name>
<dbReference type="CDD" id="cd13403">
    <property type="entry name" value="MLTF-like"/>
    <property type="match status" value="1"/>
</dbReference>
<dbReference type="SUPFAM" id="SSF53850">
    <property type="entry name" value="Periplasmic binding protein-like II"/>
    <property type="match status" value="1"/>
</dbReference>
<reference evidence="10" key="1">
    <citation type="journal article" date="2010" name="Stand. Genomic Sci.">
        <title>Complete genome sequence of Sulfurimonas autotrophica type strain (OK10).</title>
        <authorList>
            <person name="Sikorski J."/>
            <person name="Munk C."/>
            <person name="Lapidus A."/>
            <person name="Djao O."/>
            <person name="Lucas S."/>
            <person name="Glavina Del Rio T."/>
            <person name="Nolan M."/>
            <person name="Tice H."/>
            <person name="Han C."/>
            <person name="Cheng J."/>
            <person name="Tapia R."/>
            <person name="Goodwin L."/>
            <person name="Pitluck S."/>
            <person name="Liolios K."/>
            <person name="Ivanova N."/>
            <person name="Mavromatis K."/>
            <person name="Mikhailova N."/>
            <person name="Pati A."/>
            <person name="Sims D."/>
            <person name="Meincke L."/>
            <person name="Brettin T."/>
            <person name="Detter J."/>
            <person name="Chen A."/>
            <person name="Palaniappan K."/>
            <person name="Land M."/>
            <person name="Hauser L."/>
            <person name="Chang Y."/>
            <person name="Jeffries C."/>
            <person name="Rohde M."/>
            <person name="Lang E."/>
            <person name="Spring S."/>
            <person name="Goker M."/>
            <person name="Woyke T."/>
            <person name="Bristow J."/>
            <person name="Eisen J."/>
            <person name="Markowitz V."/>
            <person name="Hugenholtz P."/>
            <person name="Kyrpides N."/>
            <person name="Klenk H."/>
        </authorList>
    </citation>
    <scope>NUCLEOTIDE SEQUENCE [LARGE SCALE GENOMIC DNA]</scope>
    <source>
        <strain evidence="10">ATCC BAA-671 / DSM 16294 / JCM 11897 / OK10</strain>
    </source>
</reference>
<accession>E0UPB3</accession>
<keyword evidence="5" id="KW-0998">Cell outer membrane</keyword>
<dbReference type="InterPro" id="IPR000189">
    <property type="entry name" value="Transglyc_AS"/>
</dbReference>
<comment type="similarity">
    <text evidence="2">Belongs to the transglycosylase Slt family.</text>
</comment>
<evidence type="ECO:0000313" key="10">
    <source>
        <dbReference type="Proteomes" id="UP000007803"/>
    </source>
</evidence>
<dbReference type="SMART" id="SM00062">
    <property type="entry name" value="PBPb"/>
    <property type="match status" value="1"/>
</dbReference>
<dbReference type="PANTHER" id="PTHR35936:SF32">
    <property type="entry name" value="MEMBRANE-BOUND LYTIC MUREIN TRANSGLYCOSYLASE F"/>
    <property type="match status" value="1"/>
</dbReference>
<dbReference type="PROSITE" id="PS00922">
    <property type="entry name" value="TRANSGLYCOSYLASE"/>
    <property type="match status" value="1"/>
</dbReference>
<dbReference type="InterPro" id="IPR023703">
    <property type="entry name" value="MltF"/>
</dbReference>
<dbReference type="GO" id="GO:0071555">
    <property type="term" value="P:cell wall organization"/>
    <property type="evidence" value="ECO:0007669"/>
    <property type="project" value="UniProtKB-KW"/>
</dbReference>
<dbReference type="HAMAP" id="MF_02016">
    <property type="entry name" value="MltF"/>
    <property type="match status" value="1"/>
</dbReference>
<dbReference type="EMBL" id="CP002205">
    <property type="protein sequence ID" value="ADN08577.1"/>
    <property type="molecule type" value="Genomic_DNA"/>
</dbReference>
<evidence type="ECO:0000256" key="5">
    <source>
        <dbReference type="ARBA" id="ARBA00023237"/>
    </source>
</evidence>
<dbReference type="AlphaFoldDB" id="E0UPB3"/>
<dbReference type="InterPro" id="IPR008258">
    <property type="entry name" value="Transglycosylase_SLT_dom_1"/>
</dbReference>
<dbReference type="STRING" id="563040.Saut_0528"/>
<dbReference type="GO" id="GO:0008933">
    <property type="term" value="F:peptidoglycan lytic transglycosylase activity"/>
    <property type="evidence" value="ECO:0007669"/>
    <property type="project" value="InterPro"/>
</dbReference>
<gene>
    <name evidence="9" type="ordered locus">Saut_0528</name>
</gene>
<evidence type="ECO:0000259" key="8">
    <source>
        <dbReference type="SMART" id="SM00062"/>
    </source>
</evidence>
<dbReference type="Gene3D" id="1.10.530.10">
    <property type="match status" value="1"/>
</dbReference>
<dbReference type="RefSeq" id="WP_013326333.1">
    <property type="nucleotide sequence ID" value="NC_014506.1"/>
</dbReference>
<evidence type="ECO:0000256" key="4">
    <source>
        <dbReference type="ARBA" id="ARBA00023136"/>
    </source>
</evidence>
<dbReference type="Pfam" id="PF01464">
    <property type="entry name" value="SLT"/>
    <property type="match status" value="1"/>
</dbReference>
<dbReference type="HOGENOM" id="CLU_027494_0_1_7"/>
<organism evidence="9 10">
    <name type="scientific">Sulfurimonas autotrophica (strain ATCC BAA-671 / DSM 16294 / JCM 11897 / OK10)</name>
    <dbReference type="NCBI Taxonomy" id="563040"/>
    <lineage>
        <taxon>Bacteria</taxon>
        <taxon>Pseudomonadati</taxon>
        <taxon>Campylobacterota</taxon>
        <taxon>Epsilonproteobacteria</taxon>
        <taxon>Campylobacterales</taxon>
        <taxon>Sulfurimonadaceae</taxon>
        <taxon>Sulfurimonas</taxon>
    </lineage>
</organism>
<dbReference type="GO" id="GO:0009253">
    <property type="term" value="P:peptidoglycan catabolic process"/>
    <property type="evidence" value="ECO:0007669"/>
    <property type="project" value="TreeGrafter"/>
</dbReference>
<keyword evidence="10" id="KW-1185">Reference proteome</keyword>
<feature type="domain" description="Solute-binding protein family 3/N-terminal" evidence="8">
    <location>
        <begin position="48"/>
        <end position="275"/>
    </location>
</feature>
<dbReference type="InterPro" id="IPR023346">
    <property type="entry name" value="Lysozyme-like_dom_sf"/>
</dbReference>
<evidence type="ECO:0000256" key="3">
    <source>
        <dbReference type="ARBA" id="ARBA00022729"/>
    </source>
</evidence>
<dbReference type="CAZy" id="GH23">
    <property type="family name" value="Glycoside Hydrolase Family 23"/>
</dbReference>
<dbReference type="SUPFAM" id="SSF53955">
    <property type="entry name" value="Lysozyme-like"/>
    <property type="match status" value="1"/>
</dbReference>
<evidence type="ECO:0000256" key="2">
    <source>
        <dbReference type="ARBA" id="ARBA00007734"/>
    </source>
</evidence>
<dbReference type="eggNOG" id="COG4623">
    <property type="taxonomic scope" value="Bacteria"/>
</dbReference>
<protein>
    <submittedName>
        <fullName evidence="9">Lytic transglycosylase catalytic</fullName>
    </submittedName>
</protein>
<dbReference type="KEGG" id="sua:Saut_0528"/>
<dbReference type="Proteomes" id="UP000007803">
    <property type="component" value="Chromosome"/>
</dbReference>
<evidence type="ECO:0000256" key="7">
    <source>
        <dbReference type="ARBA" id="ARBA00023316"/>
    </source>
</evidence>
<evidence type="ECO:0000313" key="9">
    <source>
        <dbReference type="EMBL" id="ADN08577.1"/>
    </source>
</evidence>
<keyword evidence="7" id="KW-0961">Cell wall biogenesis/degradation</keyword>
<evidence type="ECO:0000256" key="1">
    <source>
        <dbReference type="ARBA" id="ARBA00004339"/>
    </source>
</evidence>
<dbReference type="Gene3D" id="3.40.190.10">
    <property type="entry name" value="Periplasmic binding protein-like II"/>
    <property type="match status" value="2"/>
</dbReference>
<proteinExistence type="inferred from homology"/>
<dbReference type="OrthoDB" id="9801695at2"/>
<dbReference type="InterPro" id="IPR001638">
    <property type="entry name" value="Solute-binding_3/MltF_N"/>
</dbReference>
<dbReference type="CDD" id="cd01009">
    <property type="entry name" value="PBP2_YfhD_N"/>
    <property type="match status" value="1"/>
</dbReference>
<dbReference type="Pfam" id="PF00497">
    <property type="entry name" value="SBP_bac_3"/>
    <property type="match status" value="1"/>
</dbReference>
<keyword evidence="3" id="KW-0732">Signal</keyword>
<dbReference type="NCBIfam" id="NF008112">
    <property type="entry name" value="PRK10859.1"/>
    <property type="match status" value="1"/>
</dbReference>